<dbReference type="Proteomes" id="UP000318437">
    <property type="component" value="Unassembled WGS sequence"/>
</dbReference>
<evidence type="ECO:0000313" key="2">
    <source>
        <dbReference type="Proteomes" id="UP000318437"/>
    </source>
</evidence>
<dbReference type="EMBL" id="SJPS01000001">
    <property type="protein sequence ID" value="TWU29745.1"/>
    <property type="molecule type" value="Genomic_DNA"/>
</dbReference>
<evidence type="ECO:0000313" key="1">
    <source>
        <dbReference type="EMBL" id="TWU29745.1"/>
    </source>
</evidence>
<comment type="caution">
    <text evidence="1">The sequence shown here is derived from an EMBL/GenBank/DDBJ whole genome shotgun (WGS) entry which is preliminary data.</text>
</comment>
<dbReference type="AlphaFoldDB" id="A0A5C6D0Q6"/>
<organism evidence="1 2">
    <name type="scientific">Bythopirellula polymerisocia</name>
    <dbReference type="NCBI Taxonomy" id="2528003"/>
    <lineage>
        <taxon>Bacteria</taxon>
        <taxon>Pseudomonadati</taxon>
        <taxon>Planctomycetota</taxon>
        <taxon>Planctomycetia</taxon>
        <taxon>Pirellulales</taxon>
        <taxon>Lacipirellulaceae</taxon>
        <taxon>Bythopirellula</taxon>
    </lineage>
</organism>
<proteinExistence type="predicted"/>
<name>A0A5C6D0Q6_9BACT</name>
<reference evidence="1 2" key="1">
    <citation type="submission" date="2019-02" db="EMBL/GenBank/DDBJ databases">
        <title>Deep-cultivation of Planctomycetes and their phenomic and genomic characterization uncovers novel biology.</title>
        <authorList>
            <person name="Wiegand S."/>
            <person name="Jogler M."/>
            <person name="Boedeker C."/>
            <person name="Pinto D."/>
            <person name="Vollmers J."/>
            <person name="Rivas-Marin E."/>
            <person name="Kohn T."/>
            <person name="Peeters S.H."/>
            <person name="Heuer A."/>
            <person name="Rast P."/>
            <person name="Oberbeckmann S."/>
            <person name="Bunk B."/>
            <person name="Jeske O."/>
            <person name="Meyerdierks A."/>
            <person name="Storesund J.E."/>
            <person name="Kallscheuer N."/>
            <person name="Luecker S."/>
            <person name="Lage O.M."/>
            <person name="Pohl T."/>
            <person name="Merkel B.J."/>
            <person name="Hornburger P."/>
            <person name="Mueller R.-W."/>
            <person name="Bruemmer F."/>
            <person name="Labrenz M."/>
            <person name="Spormann A.M."/>
            <person name="Op Den Camp H."/>
            <person name="Overmann J."/>
            <person name="Amann R."/>
            <person name="Jetten M.S.M."/>
            <person name="Mascher T."/>
            <person name="Medema M.H."/>
            <person name="Devos D.P."/>
            <person name="Kaster A.-K."/>
            <person name="Ovreas L."/>
            <person name="Rohde M."/>
            <person name="Galperin M.Y."/>
            <person name="Jogler C."/>
        </authorList>
    </citation>
    <scope>NUCLEOTIDE SEQUENCE [LARGE SCALE GENOMIC DNA]</scope>
    <source>
        <strain evidence="1 2">Pla144</strain>
    </source>
</reference>
<gene>
    <name evidence="1" type="ORF">Pla144_05240</name>
</gene>
<protein>
    <recommendedName>
        <fullName evidence="3">BON domain protein</fullName>
    </recommendedName>
</protein>
<sequence length="102" mass="11307">MLIPDKPKRSVPDIRGAVHRGAEEVVESASCRLKRHFMFQGHMDTLNLSYQTGTLLVTGELPSFYLKQVLQTALRDLPGVDRVDNRVAVVTANGSANSRSRD</sequence>
<evidence type="ECO:0008006" key="3">
    <source>
        <dbReference type="Google" id="ProtNLM"/>
    </source>
</evidence>
<keyword evidence="2" id="KW-1185">Reference proteome</keyword>
<dbReference type="Gene3D" id="3.30.1340.30">
    <property type="match status" value="1"/>
</dbReference>
<dbReference type="RefSeq" id="WP_146447728.1">
    <property type="nucleotide sequence ID" value="NZ_SJPS01000001.1"/>
</dbReference>
<dbReference type="OrthoDB" id="291621at2"/>
<accession>A0A5C6D0Q6</accession>